<gene>
    <name evidence="1" type="ORF">SAMN04489727_3779</name>
</gene>
<dbReference type="OrthoDB" id="3626095at2"/>
<evidence type="ECO:0000313" key="2">
    <source>
        <dbReference type="Proteomes" id="UP000199622"/>
    </source>
</evidence>
<proteinExistence type="predicted"/>
<dbReference type="Proteomes" id="UP000199622">
    <property type="component" value="Unassembled WGS sequence"/>
</dbReference>
<sequence length="127" mass="13913">MLLLQPAHRDDHRRLLGLLARAGLATPTTWEWEHGFRPLAAGCQVRLESPAVTVRVGEHGLTVGFRFTEPPQPWLAAAHRQRQVLFVLLPPSFHPAGDALIIDDVSRLVLPAQRQGCLTGTIPPAAP</sequence>
<reference evidence="2" key="1">
    <citation type="submission" date="2016-10" db="EMBL/GenBank/DDBJ databases">
        <authorList>
            <person name="Varghese N."/>
            <person name="Submissions S."/>
        </authorList>
    </citation>
    <scope>NUCLEOTIDE SEQUENCE [LARGE SCALE GENOMIC DNA]</scope>
    <source>
        <strain evidence="2">DSM 44544</strain>
    </source>
</reference>
<dbReference type="EMBL" id="FNSO01000004">
    <property type="protein sequence ID" value="SEC44592.1"/>
    <property type="molecule type" value="Genomic_DNA"/>
</dbReference>
<dbReference type="RefSeq" id="WP_091309065.1">
    <property type="nucleotide sequence ID" value="NZ_FNSO01000004.1"/>
</dbReference>
<name>A0A1H4SK64_9PSEU</name>
<dbReference type="AlphaFoldDB" id="A0A1H4SK64"/>
<evidence type="ECO:0000313" key="1">
    <source>
        <dbReference type="EMBL" id="SEC44592.1"/>
    </source>
</evidence>
<protein>
    <submittedName>
        <fullName evidence="1">Uncharacterized protein</fullName>
    </submittedName>
</protein>
<keyword evidence="2" id="KW-1185">Reference proteome</keyword>
<organism evidence="1 2">
    <name type="scientific">Amycolatopsis tolypomycina</name>
    <dbReference type="NCBI Taxonomy" id="208445"/>
    <lineage>
        <taxon>Bacteria</taxon>
        <taxon>Bacillati</taxon>
        <taxon>Actinomycetota</taxon>
        <taxon>Actinomycetes</taxon>
        <taxon>Pseudonocardiales</taxon>
        <taxon>Pseudonocardiaceae</taxon>
        <taxon>Amycolatopsis</taxon>
    </lineage>
</organism>
<accession>A0A1H4SK64</accession>